<organism evidence="1 2">
    <name type="scientific">Channa argus</name>
    <name type="common">Northern snakehead</name>
    <name type="synonym">Ophicephalus argus</name>
    <dbReference type="NCBI Taxonomy" id="215402"/>
    <lineage>
        <taxon>Eukaryota</taxon>
        <taxon>Metazoa</taxon>
        <taxon>Chordata</taxon>
        <taxon>Craniata</taxon>
        <taxon>Vertebrata</taxon>
        <taxon>Euteleostomi</taxon>
        <taxon>Actinopterygii</taxon>
        <taxon>Neopterygii</taxon>
        <taxon>Teleostei</taxon>
        <taxon>Neoteleostei</taxon>
        <taxon>Acanthomorphata</taxon>
        <taxon>Anabantaria</taxon>
        <taxon>Anabantiformes</taxon>
        <taxon>Channoidei</taxon>
        <taxon>Channidae</taxon>
        <taxon>Channa</taxon>
    </lineage>
</organism>
<sequence>MCSCFPQQVTTVPDTKLLEYTEEVNIGYGTWFSATFLELNRTHCRRKTGVFQHSNSA</sequence>
<evidence type="ECO:0000313" key="2">
    <source>
        <dbReference type="Proteomes" id="UP000503349"/>
    </source>
</evidence>
<proteinExistence type="predicted"/>
<evidence type="ECO:0000313" key="1">
    <source>
        <dbReference type="EMBL" id="KAF3694627.1"/>
    </source>
</evidence>
<dbReference type="Proteomes" id="UP000503349">
    <property type="component" value="Chromosome 10"/>
</dbReference>
<keyword evidence="2" id="KW-1185">Reference proteome</keyword>
<accession>A0A6G1PWL0</accession>
<name>A0A6G1PWL0_CHAAH</name>
<protein>
    <submittedName>
        <fullName evidence="1">Uncharacterized protein</fullName>
    </submittedName>
</protein>
<dbReference type="EMBL" id="CM015721">
    <property type="protein sequence ID" value="KAF3694627.1"/>
    <property type="molecule type" value="Genomic_DNA"/>
</dbReference>
<dbReference type="AlphaFoldDB" id="A0A6G1PWL0"/>
<reference evidence="1 2" key="1">
    <citation type="submission" date="2019-02" db="EMBL/GenBank/DDBJ databases">
        <title>Opniocepnalus argus genome.</title>
        <authorList>
            <person name="Zhou C."/>
            <person name="Xiao S."/>
        </authorList>
    </citation>
    <scope>NUCLEOTIDE SEQUENCE [LARGE SCALE GENOMIC DNA]</scope>
    <source>
        <strain evidence="1">OARG1902GOOAL</strain>
        <tissue evidence="1">Muscle</tissue>
    </source>
</reference>
<gene>
    <name evidence="1" type="ORF">EXN66_Car010303</name>
</gene>
<reference evidence="2" key="2">
    <citation type="submission" date="2019-02" db="EMBL/GenBank/DDBJ databases">
        <title>Opniocepnalus argus Var Kimnra genome.</title>
        <authorList>
            <person name="Zhou C."/>
            <person name="Xiao S."/>
        </authorList>
    </citation>
    <scope>NUCLEOTIDE SEQUENCE [LARGE SCALE GENOMIC DNA]</scope>
</reference>